<keyword evidence="1" id="KW-1133">Transmembrane helix</keyword>
<evidence type="ECO:0000256" key="1">
    <source>
        <dbReference type="SAM" id="Phobius"/>
    </source>
</evidence>
<protein>
    <submittedName>
        <fullName evidence="2">Uncharacterized protein</fullName>
    </submittedName>
</protein>
<name>A0A126UZR7_9RHOB</name>
<sequence length="182" mass="20050">MSFVRPEVLERLKQYQEVAWGIAAVVLGVIGFLAGGFITFISIPLLLAGAAFVFLGLRRARFRILRAKAPISDGVVEMVEQEVTFFSSGIGGTIAMDQVVKIEIQTIDKGPNTQAMHWIFYQRDGQPVRIPSGAVGAEGLFDALVAFPGADYEKVIAASQSTQNSRFLIWQDEGYISRRMLH</sequence>
<keyword evidence="1" id="KW-0472">Membrane</keyword>
<reference evidence="2 3" key="1">
    <citation type="submission" date="2016-02" db="EMBL/GenBank/DDBJ databases">
        <title>Complete genome sequence of Halocynthiibacter arcticus PAMC 20958t from arctic marine sediment.</title>
        <authorList>
            <person name="Lee Y.M."/>
            <person name="Baek K."/>
            <person name="Lee H.K."/>
            <person name="Shin S.C."/>
        </authorList>
    </citation>
    <scope>NUCLEOTIDE SEQUENCE [LARGE SCALE GENOMIC DNA]</scope>
    <source>
        <strain evidence="2">PAMC 20958</strain>
    </source>
</reference>
<evidence type="ECO:0000313" key="3">
    <source>
        <dbReference type="Proteomes" id="UP000070371"/>
    </source>
</evidence>
<dbReference type="Proteomes" id="UP000070371">
    <property type="component" value="Chromosome"/>
</dbReference>
<dbReference type="EMBL" id="CP014327">
    <property type="protein sequence ID" value="AML51205.1"/>
    <property type="molecule type" value="Genomic_DNA"/>
</dbReference>
<dbReference type="OrthoDB" id="7851333at2"/>
<dbReference type="AlphaFoldDB" id="A0A126UZR7"/>
<feature type="transmembrane region" description="Helical" evidence="1">
    <location>
        <begin position="20"/>
        <end position="53"/>
    </location>
</feature>
<dbReference type="STRING" id="1579316.RC74_07990"/>
<evidence type="ECO:0000313" key="2">
    <source>
        <dbReference type="EMBL" id="AML51205.1"/>
    </source>
</evidence>
<dbReference type="RefSeq" id="WP_039001773.1">
    <property type="nucleotide sequence ID" value="NZ_CP014327.1"/>
</dbReference>
<dbReference type="KEGG" id="hat:RC74_07990"/>
<keyword evidence="3" id="KW-1185">Reference proteome</keyword>
<accession>A0A126UZR7</accession>
<keyword evidence="1" id="KW-0812">Transmembrane</keyword>
<proteinExistence type="predicted"/>
<organism evidence="2 3">
    <name type="scientific">Falsihalocynthiibacter arcticus</name>
    <dbReference type="NCBI Taxonomy" id="1579316"/>
    <lineage>
        <taxon>Bacteria</taxon>
        <taxon>Pseudomonadati</taxon>
        <taxon>Pseudomonadota</taxon>
        <taxon>Alphaproteobacteria</taxon>
        <taxon>Rhodobacterales</taxon>
        <taxon>Roseobacteraceae</taxon>
        <taxon>Falsihalocynthiibacter</taxon>
    </lineage>
</organism>
<gene>
    <name evidence="2" type="ORF">RC74_07990</name>
</gene>